<evidence type="ECO:0000259" key="7">
    <source>
        <dbReference type="Pfam" id="PF00892"/>
    </source>
</evidence>
<dbReference type="GO" id="GO:0016020">
    <property type="term" value="C:membrane"/>
    <property type="evidence" value="ECO:0007669"/>
    <property type="project" value="UniProtKB-SubCell"/>
</dbReference>
<name>A0A7L9RVC0_9PROT</name>
<feature type="transmembrane region" description="Helical" evidence="6">
    <location>
        <begin position="40"/>
        <end position="60"/>
    </location>
</feature>
<dbReference type="PANTHER" id="PTHR22911:SF6">
    <property type="entry name" value="SOLUTE CARRIER FAMILY 35 MEMBER G1"/>
    <property type="match status" value="1"/>
</dbReference>
<dbReference type="AlphaFoldDB" id="A0A7L9RVC0"/>
<dbReference type="EMBL" id="CP054719">
    <property type="protein sequence ID" value="QOL20439.1"/>
    <property type="molecule type" value="Genomic_DNA"/>
</dbReference>
<dbReference type="InterPro" id="IPR000620">
    <property type="entry name" value="EamA_dom"/>
</dbReference>
<evidence type="ECO:0000256" key="4">
    <source>
        <dbReference type="ARBA" id="ARBA00022989"/>
    </source>
</evidence>
<feature type="domain" description="EamA" evidence="7">
    <location>
        <begin position="6"/>
        <end position="111"/>
    </location>
</feature>
<dbReference type="Proteomes" id="UP000594001">
    <property type="component" value="Chromosome"/>
</dbReference>
<dbReference type="InterPro" id="IPR037185">
    <property type="entry name" value="EmrE-like"/>
</dbReference>
<evidence type="ECO:0000256" key="5">
    <source>
        <dbReference type="ARBA" id="ARBA00023136"/>
    </source>
</evidence>
<feature type="transmembrane region" description="Helical" evidence="6">
    <location>
        <begin position="12"/>
        <end position="28"/>
    </location>
</feature>
<dbReference type="PANTHER" id="PTHR22911">
    <property type="entry name" value="ACYL-MALONYL CONDENSING ENZYME-RELATED"/>
    <property type="match status" value="1"/>
</dbReference>
<evidence type="ECO:0000256" key="1">
    <source>
        <dbReference type="ARBA" id="ARBA00004141"/>
    </source>
</evidence>
<evidence type="ECO:0000313" key="8">
    <source>
        <dbReference type="EMBL" id="QOL20439.1"/>
    </source>
</evidence>
<keyword evidence="4 6" id="KW-1133">Transmembrane helix</keyword>
<keyword evidence="9" id="KW-1185">Reference proteome</keyword>
<evidence type="ECO:0000256" key="3">
    <source>
        <dbReference type="ARBA" id="ARBA00022692"/>
    </source>
</evidence>
<feature type="transmembrane region" description="Helical" evidence="6">
    <location>
        <begin position="249"/>
        <end position="264"/>
    </location>
</feature>
<feature type="transmembrane region" description="Helical" evidence="6">
    <location>
        <begin position="150"/>
        <end position="172"/>
    </location>
</feature>
<sequence length="271" mass="29751">MVNPDIPTALKVFLRACFGLAFFSPLFIKEGLAIFKSTNYTLHLVRIFYMSLAMGGTYFTYANLPFTVATSIGFTGPIFTAVLSYFILRDRLKLGQWLAIFTGYIGVLLIVNPTGEINSTIYVAIVANIVTGLNLIYARKLTAIDSRNTIVIVGNIGVIITSGTWSLFHWVIHAYHNSLVNLTWQLPNTTDTLLLMGMGFLGAFSQVAYITALRYASPGFLGPFEYSRLVIAVPIGLALGDAFPGQQEIIGILTIVGATLYLSWKGRLNDK</sequence>
<accession>A0A7L9RVC0</accession>
<gene>
    <name evidence="8" type="primary">ribN</name>
    <name evidence="8" type="ORF">CPBP_01233</name>
</gene>
<keyword evidence="5 6" id="KW-0472">Membrane</keyword>
<keyword evidence="3 6" id="KW-0812">Transmembrane</keyword>
<dbReference type="KEGG" id="pbal:CPBP_01233"/>
<proteinExistence type="inferred from homology"/>
<dbReference type="Pfam" id="PF00892">
    <property type="entry name" value="EamA"/>
    <property type="match status" value="1"/>
</dbReference>
<comment type="subcellular location">
    <subcellularLocation>
        <location evidence="1">Membrane</location>
        <topology evidence="1">Multi-pass membrane protein</topology>
    </subcellularLocation>
</comment>
<evidence type="ECO:0000256" key="6">
    <source>
        <dbReference type="SAM" id="Phobius"/>
    </source>
</evidence>
<evidence type="ECO:0000313" key="9">
    <source>
        <dbReference type="Proteomes" id="UP000594001"/>
    </source>
</evidence>
<comment type="similarity">
    <text evidence="2">Belongs to the drug/metabolite transporter (DMT) superfamily. 10 TMS drug/metabolite exporter (DME) (TC 2.A.7.3) family.</text>
</comment>
<feature type="transmembrane region" description="Helical" evidence="6">
    <location>
        <begin position="117"/>
        <end position="138"/>
    </location>
</feature>
<feature type="transmembrane region" description="Helical" evidence="6">
    <location>
        <begin position="192"/>
        <end position="213"/>
    </location>
</feature>
<feature type="transmembrane region" description="Helical" evidence="6">
    <location>
        <begin position="66"/>
        <end position="87"/>
    </location>
</feature>
<protein>
    <submittedName>
        <fullName evidence="8">Riboflavin transporter</fullName>
    </submittedName>
</protein>
<feature type="transmembrane region" description="Helical" evidence="6">
    <location>
        <begin position="225"/>
        <end position="243"/>
    </location>
</feature>
<reference evidence="8 9" key="1">
    <citation type="submission" date="2020-06" db="EMBL/GenBank/DDBJ databases">
        <title>The endosymbiont of the kinetoplastid Bodo saltans is a Paracaedibacter-like alpha-proteobacterium possessing a putative toxin-antitoxin system.</title>
        <authorList>
            <person name="Midha S."/>
            <person name="Rigden D.J."/>
            <person name="Siozios S."/>
            <person name="Hurst G.D.D."/>
            <person name="Jackson A.P."/>
        </authorList>
    </citation>
    <scope>NUCLEOTIDE SEQUENCE [LARGE SCALE GENOMIC DNA]</scope>
    <source>
        <strain evidence="8">Lake Konstanz</strain>
    </source>
</reference>
<organism evidence="8 9">
    <name type="scientific">Candidatus Bodocaedibacter vickermanii</name>
    <dbReference type="NCBI Taxonomy" id="2741701"/>
    <lineage>
        <taxon>Bacteria</taxon>
        <taxon>Pseudomonadati</taxon>
        <taxon>Pseudomonadota</taxon>
        <taxon>Alphaproteobacteria</taxon>
        <taxon>Holosporales</taxon>
        <taxon>Candidatus Paracaedibacteraceae</taxon>
        <taxon>Candidatus Bodocaedibacter</taxon>
    </lineage>
</organism>
<evidence type="ECO:0000256" key="2">
    <source>
        <dbReference type="ARBA" id="ARBA00009853"/>
    </source>
</evidence>
<feature type="transmembrane region" description="Helical" evidence="6">
    <location>
        <begin position="94"/>
        <end position="111"/>
    </location>
</feature>
<dbReference type="SUPFAM" id="SSF103481">
    <property type="entry name" value="Multidrug resistance efflux transporter EmrE"/>
    <property type="match status" value="2"/>
</dbReference>